<dbReference type="InterPro" id="IPR052945">
    <property type="entry name" value="Mitotic_Regulator"/>
</dbReference>
<keyword evidence="4" id="KW-0732">Signal</keyword>
<dbReference type="Gene3D" id="1.10.287.110">
    <property type="entry name" value="DnaJ domain"/>
    <property type="match status" value="1"/>
</dbReference>
<proteinExistence type="predicted"/>
<dbReference type="Pfam" id="PF08238">
    <property type="entry name" value="Sel1"/>
    <property type="match status" value="3"/>
</dbReference>
<feature type="chain" id="PRO_5013188860" description="Molecular chaperone DnaJ" evidence="4">
    <location>
        <begin position="18"/>
        <end position="331"/>
    </location>
</feature>
<reference evidence="5 6" key="1">
    <citation type="submission" date="2017-08" db="EMBL/GenBank/DDBJ databases">
        <title>The Vibrio qinghaiensis sp.-Q67 is a luminous bacteria isolated firstly from Qinghai lake, Qinghai province, China, which has been proved to be very sensitive to detect environmental and food pollutants. Therefore, complete genome analysis of V. qinghaiensis sp.-Q67 highlights the potential application of this strain on detection of hazards in the contaminated environments.</title>
        <authorList>
            <person name="Gong L."/>
        </authorList>
    </citation>
    <scope>NUCLEOTIDE SEQUENCE [LARGE SCALE GENOMIC DNA]</scope>
    <source>
        <strain evidence="5 6">Q67</strain>
    </source>
</reference>
<evidence type="ECO:0000256" key="1">
    <source>
        <dbReference type="ARBA" id="ARBA00023186"/>
    </source>
</evidence>
<keyword evidence="2" id="KW-0175">Coiled coil</keyword>
<dbReference type="Proteomes" id="UP000215148">
    <property type="component" value="Chromosome 1"/>
</dbReference>
<dbReference type="RefSeq" id="WP_094499933.1">
    <property type="nucleotide sequence ID" value="NZ_CAWNHI010000001.1"/>
</dbReference>
<dbReference type="InterPro" id="IPR011990">
    <property type="entry name" value="TPR-like_helical_dom_sf"/>
</dbReference>
<keyword evidence="6" id="KW-1185">Reference proteome</keyword>
<keyword evidence="3" id="KW-0812">Transmembrane</keyword>
<dbReference type="SMART" id="SM00671">
    <property type="entry name" value="SEL1"/>
    <property type="match status" value="3"/>
</dbReference>
<evidence type="ECO:0000313" key="6">
    <source>
        <dbReference type="Proteomes" id="UP000215148"/>
    </source>
</evidence>
<keyword evidence="1" id="KW-0143">Chaperone</keyword>
<organism evidence="5 6">
    <name type="scientific">Vibrio qinghaiensis</name>
    <dbReference type="NCBI Taxonomy" id="2025808"/>
    <lineage>
        <taxon>Bacteria</taxon>
        <taxon>Pseudomonadati</taxon>
        <taxon>Pseudomonadota</taxon>
        <taxon>Gammaproteobacteria</taxon>
        <taxon>Vibrionales</taxon>
        <taxon>Vibrionaceae</taxon>
        <taxon>Vibrio</taxon>
    </lineage>
</organism>
<gene>
    <name evidence="5" type="ORF">CCZ37_05170</name>
</gene>
<evidence type="ECO:0000256" key="4">
    <source>
        <dbReference type="SAM" id="SignalP"/>
    </source>
</evidence>
<dbReference type="InterPro" id="IPR006597">
    <property type="entry name" value="Sel1-like"/>
</dbReference>
<evidence type="ECO:0008006" key="7">
    <source>
        <dbReference type="Google" id="ProtNLM"/>
    </source>
</evidence>
<dbReference type="InterPro" id="IPR036869">
    <property type="entry name" value="J_dom_sf"/>
</dbReference>
<evidence type="ECO:0000313" key="5">
    <source>
        <dbReference type="EMBL" id="ASU22019.1"/>
    </source>
</evidence>
<evidence type="ECO:0000256" key="3">
    <source>
        <dbReference type="SAM" id="Phobius"/>
    </source>
</evidence>
<dbReference type="Gene3D" id="1.25.40.10">
    <property type="entry name" value="Tetratricopeptide repeat domain"/>
    <property type="match status" value="1"/>
</dbReference>
<name>A0A223MWR8_9VIBR</name>
<dbReference type="PANTHER" id="PTHR43628:SF1">
    <property type="entry name" value="CHITIN SYNTHASE REGULATORY FACTOR 2-RELATED"/>
    <property type="match status" value="1"/>
</dbReference>
<accession>A0A223MWR8</accession>
<dbReference type="PANTHER" id="PTHR43628">
    <property type="entry name" value="ACTIVATOR OF C KINASE PROTEIN 1-RELATED"/>
    <property type="match status" value="1"/>
</dbReference>
<dbReference type="SUPFAM" id="SSF46565">
    <property type="entry name" value="Chaperone J-domain"/>
    <property type="match status" value="1"/>
</dbReference>
<dbReference type="AlphaFoldDB" id="A0A223MWR8"/>
<dbReference type="KEGG" id="vqi:CCZ37_05170"/>
<protein>
    <recommendedName>
        <fullName evidence="7">Molecular chaperone DnaJ</fullName>
    </recommendedName>
</protein>
<feature type="signal peptide" evidence="4">
    <location>
        <begin position="1"/>
        <end position="17"/>
    </location>
</feature>
<dbReference type="EMBL" id="CP022741">
    <property type="protein sequence ID" value="ASU22019.1"/>
    <property type="molecule type" value="Genomic_DNA"/>
</dbReference>
<dbReference type="SUPFAM" id="SSF81901">
    <property type="entry name" value="HCP-like"/>
    <property type="match status" value="1"/>
</dbReference>
<sequence length="331" mass="37734">MRVVLSLYLLFSSLVLASPVAELTAQAQQQNSNAQYQLALAYQQGDKVAVNLNNAFYWFQQAAQNGHPLAKSRLANLYLKGQGTPKEIPQALFWLTDLATSGDVNAQLQLARTYETLPSPPSALELSEVWYRIAADKSSQAEEGYERVLQEKFNQQRAKQVSSISQLDSAFDNSDEADMVAGTAPVDRDSTSSIMTDYLSLLLLMLLLLMLIYLFRFWSRKRKTQQHDKNSQHRQEIESQAFIIKQQKRQLESLFKEIKRLQNNHVAQSQDQKLLLACALFGFKPSELPDEKSIKLRYKQLCKIYHPDLQGSQEEMKRLNGALKIILPHVK</sequence>
<feature type="transmembrane region" description="Helical" evidence="3">
    <location>
        <begin position="198"/>
        <end position="218"/>
    </location>
</feature>
<keyword evidence="3" id="KW-1133">Transmembrane helix</keyword>
<keyword evidence="3" id="KW-0472">Membrane</keyword>
<feature type="coiled-coil region" evidence="2">
    <location>
        <begin position="244"/>
        <end position="271"/>
    </location>
</feature>
<evidence type="ECO:0000256" key="2">
    <source>
        <dbReference type="SAM" id="Coils"/>
    </source>
</evidence>